<feature type="compositionally biased region" description="Basic and acidic residues" evidence="1">
    <location>
        <begin position="208"/>
        <end position="217"/>
    </location>
</feature>
<feature type="compositionally biased region" description="Basic and acidic residues" evidence="1">
    <location>
        <begin position="338"/>
        <end position="360"/>
    </location>
</feature>
<feature type="compositionally biased region" description="Polar residues" evidence="1">
    <location>
        <begin position="47"/>
        <end position="87"/>
    </location>
</feature>
<name>A0A9W8XGN3_9PLEO</name>
<dbReference type="EMBL" id="JAPEUX010000006">
    <property type="protein sequence ID" value="KAJ4350205.1"/>
    <property type="molecule type" value="Genomic_DNA"/>
</dbReference>
<dbReference type="RefSeq" id="XP_056069135.1">
    <property type="nucleotide sequence ID" value="XM_056217579.1"/>
</dbReference>
<feature type="compositionally biased region" description="Basic and acidic residues" evidence="1">
    <location>
        <begin position="102"/>
        <end position="117"/>
    </location>
</feature>
<dbReference type="GeneID" id="80912356"/>
<feature type="compositionally biased region" description="Basic and acidic residues" evidence="1">
    <location>
        <begin position="165"/>
        <end position="181"/>
    </location>
</feature>
<evidence type="ECO:0000313" key="2">
    <source>
        <dbReference type="EMBL" id="KAJ4350205.1"/>
    </source>
</evidence>
<feature type="region of interest" description="Disordered" evidence="1">
    <location>
        <begin position="1"/>
        <end position="136"/>
    </location>
</feature>
<evidence type="ECO:0000313" key="3">
    <source>
        <dbReference type="Proteomes" id="UP001140513"/>
    </source>
</evidence>
<reference evidence="2" key="1">
    <citation type="submission" date="2022-10" db="EMBL/GenBank/DDBJ databases">
        <title>Tapping the CABI collections for fungal endophytes: first genome assemblies for Collariella, Neodidymelliopsis, Ascochyta clinopodiicola, Didymella pomorum, Didymosphaeria variabile, Neocosmospora piperis and Neocucurbitaria cava.</title>
        <authorList>
            <person name="Hill R."/>
        </authorList>
    </citation>
    <scope>NUCLEOTIDE SEQUENCE</scope>
    <source>
        <strain evidence="2">IMI 356815</strain>
    </source>
</reference>
<dbReference type="OrthoDB" id="3792445at2759"/>
<keyword evidence="3" id="KW-1185">Reference proteome</keyword>
<comment type="caution">
    <text evidence="2">The sequence shown here is derived from an EMBL/GenBank/DDBJ whole genome shotgun (WGS) entry which is preliminary data.</text>
</comment>
<dbReference type="Proteomes" id="UP001140513">
    <property type="component" value="Unassembled WGS sequence"/>
</dbReference>
<dbReference type="AlphaFoldDB" id="A0A9W8XGN3"/>
<gene>
    <name evidence="2" type="ORF">N0V89_008826</name>
</gene>
<feature type="region of interest" description="Disordered" evidence="1">
    <location>
        <begin position="271"/>
        <end position="293"/>
    </location>
</feature>
<feature type="region of interest" description="Disordered" evidence="1">
    <location>
        <begin position="331"/>
        <end position="391"/>
    </location>
</feature>
<proteinExistence type="predicted"/>
<feature type="region of interest" description="Disordered" evidence="1">
    <location>
        <begin position="155"/>
        <end position="258"/>
    </location>
</feature>
<organism evidence="2 3">
    <name type="scientific">Didymosphaeria variabile</name>
    <dbReference type="NCBI Taxonomy" id="1932322"/>
    <lineage>
        <taxon>Eukaryota</taxon>
        <taxon>Fungi</taxon>
        <taxon>Dikarya</taxon>
        <taxon>Ascomycota</taxon>
        <taxon>Pezizomycotina</taxon>
        <taxon>Dothideomycetes</taxon>
        <taxon>Pleosporomycetidae</taxon>
        <taxon>Pleosporales</taxon>
        <taxon>Massarineae</taxon>
        <taxon>Didymosphaeriaceae</taxon>
        <taxon>Didymosphaeria</taxon>
    </lineage>
</organism>
<evidence type="ECO:0000256" key="1">
    <source>
        <dbReference type="SAM" id="MobiDB-lite"/>
    </source>
</evidence>
<feature type="compositionally biased region" description="Low complexity" evidence="1">
    <location>
        <begin position="24"/>
        <end position="35"/>
    </location>
</feature>
<sequence>MGGGPKASAANLEPLGKRRHFQTPASSSEPKPSASLTRNVRGKETDSTSSRIANSRSALLSSTAGTATDPTESKDNAASGSVNSTAYNLLHDSRPPPTIEATSDHNGDESSERHSDAESANQVKIPLCRVPSPQTRLETSTRALALAQEWQAKFKALPKRPPMPDSKKGIDTRKQTARAENDQYILKHRQPQPTLYHNEELGALEGDAADKADEEPSRKRRRKSGPGPQASAVNLEPLGKRRKGFTPKVLADGTSTSTELRQKFSLEAAVDKPATVVHKPQLDPAPKTTDPSELKQHIRLSDAISTQASYGPAIGSQASPLMVRDTVVALQQPTPETEDGRREAEEKSDRLIISRNDQVRHPATNGKFGNDTRCEGTTRTHKRSSSPQRLRERYDNAFHRDGRDHKSDSMVIVPIEAFLFRRGLPKGRISMDEIIPLHLAGPTATGRTAATIIDTVASAVIAKKKSQAHILTVSAPLGVNMKALSIEAVIRNIRAMKDFNQLNMAIMSTIAASDHDHLEDIVILRTDSAIAVIA</sequence>
<protein>
    <submittedName>
        <fullName evidence="2">Uncharacterized protein</fullName>
    </submittedName>
</protein>
<accession>A0A9W8XGN3</accession>